<dbReference type="SUPFAM" id="SSF55811">
    <property type="entry name" value="Nudix"/>
    <property type="match status" value="1"/>
</dbReference>
<dbReference type="PRINTS" id="PR00502">
    <property type="entry name" value="NUDIXFAMILY"/>
</dbReference>
<evidence type="ECO:0000256" key="2">
    <source>
        <dbReference type="RuleBase" id="RU003476"/>
    </source>
</evidence>
<dbReference type="PROSITE" id="PS00893">
    <property type="entry name" value="NUDIX_BOX"/>
    <property type="match status" value="1"/>
</dbReference>
<comment type="caution">
    <text evidence="4">The sequence shown here is derived from an EMBL/GenBank/DDBJ whole genome shotgun (WGS) entry which is preliminary data.</text>
</comment>
<dbReference type="PROSITE" id="PS00888">
    <property type="entry name" value="CNMP_BINDING_1"/>
    <property type="match status" value="1"/>
</dbReference>
<organism evidence="4 5">
    <name type="scientific">Acrasis kona</name>
    <dbReference type="NCBI Taxonomy" id="1008807"/>
    <lineage>
        <taxon>Eukaryota</taxon>
        <taxon>Discoba</taxon>
        <taxon>Heterolobosea</taxon>
        <taxon>Tetramitia</taxon>
        <taxon>Eutetramitia</taxon>
        <taxon>Acrasidae</taxon>
        <taxon>Acrasis</taxon>
    </lineage>
</organism>
<dbReference type="GO" id="GO:0016787">
    <property type="term" value="F:hydrolase activity"/>
    <property type="evidence" value="ECO:0007669"/>
    <property type="project" value="UniProtKB-KW"/>
</dbReference>
<sequence length="163" mass="17735">MPAHRNPGLAADSIVIRDGEQGTELLLISRGKDPFKGKLAFPGGFVEHGEDPEVACLRELKEETNITGDSVHLIAVAGDPKRDPRGHTVSIIYAVTTKTQALEELKFGDDAAEAQFYPIKDIIKKAEAGDLAFDHGDILINNVIPHLQNQDNLSKISNFALKI</sequence>
<dbReference type="AlphaFoldDB" id="A0AAW2YZB5"/>
<evidence type="ECO:0000313" key="4">
    <source>
        <dbReference type="EMBL" id="KAL0481971.1"/>
    </source>
</evidence>
<dbReference type="EMBL" id="JAOPGA020000802">
    <property type="protein sequence ID" value="KAL0481971.1"/>
    <property type="molecule type" value="Genomic_DNA"/>
</dbReference>
<protein>
    <submittedName>
        <fullName evidence="4">ADP-ribose pyrophosphatase</fullName>
    </submittedName>
</protein>
<dbReference type="InterPro" id="IPR000086">
    <property type="entry name" value="NUDIX_hydrolase_dom"/>
</dbReference>
<dbReference type="InterPro" id="IPR015797">
    <property type="entry name" value="NUDIX_hydrolase-like_dom_sf"/>
</dbReference>
<dbReference type="PANTHER" id="PTHR43736:SF5">
    <property type="entry name" value="NUDIX HYDROLASE DOMAIN-CONTAINING PROTEIN"/>
    <property type="match status" value="1"/>
</dbReference>
<accession>A0AAW2YZB5</accession>
<reference evidence="4 5" key="1">
    <citation type="submission" date="2024-03" db="EMBL/GenBank/DDBJ databases">
        <title>The Acrasis kona genome and developmental transcriptomes reveal deep origins of eukaryotic multicellular pathways.</title>
        <authorList>
            <person name="Sheikh S."/>
            <person name="Fu C.-J."/>
            <person name="Brown M.W."/>
            <person name="Baldauf S.L."/>
        </authorList>
    </citation>
    <scope>NUCLEOTIDE SEQUENCE [LARGE SCALE GENOMIC DNA]</scope>
    <source>
        <strain evidence="4 5">ATCC MYA-3509</strain>
    </source>
</reference>
<gene>
    <name evidence="4" type="ORF">AKO1_013170</name>
</gene>
<keyword evidence="5" id="KW-1185">Reference proteome</keyword>
<evidence type="ECO:0000313" key="5">
    <source>
        <dbReference type="Proteomes" id="UP001431209"/>
    </source>
</evidence>
<dbReference type="InterPro" id="IPR020476">
    <property type="entry name" value="Nudix_hydrolase"/>
</dbReference>
<dbReference type="Gene3D" id="3.90.79.10">
    <property type="entry name" value="Nucleoside Triphosphate Pyrophosphohydrolase"/>
    <property type="match status" value="1"/>
</dbReference>
<dbReference type="Proteomes" id="UP001431209">
    <property type="component" value="Unassembled WGS sequence"/>
</dbReference>
<comment type="similarity">
    <text evidence="2">Belongs to the Nudix hydrolase family.</text>
</comment>
<dbReference type="PANTHER" id="PTHR43736">
    <property type="entry name" value="ADP-RIBOSE PYROPHOSPHATASE"/>
    <property type="match status" value="1"/>
</dbReference>
<dbReference type="InterPro" id="IPR020084">
    <property type="entry name" value="NUDIX_hydrolase_CS"/>
</dbReference>
<dbReference type="InterPro" id="IPR018488">
    <property type="entry name" value="cNMP-bd_CS"/>
</dbReference>
<dbReference type="Pfam" id="PF00293">
    <property type="entry name" value="NUDIX"/>
    <property type="match status" value="1"/>
</dbReference>
<evidence type="ECO:0000259" key="3">
    <source>
        <dbReference type="PROSITE" id="PS51462"/>
    </source>
</evidence>
<name>A0AAW2YZB5_9EUKA</name>
<dbReference type="PROSITE" id="PS51462">
    <property type="entry name" value="NUDIX"/>
    <property type="match status" value="1"/>
</dbReference>
<keyword evidence="1 2" id="KW-0378">Hydrolase</keyword>
<evidence type="ECO:0000256" key="1">
    <source>
        <dbReference type="ARBA" id="ARBA00022801"/>
    </source>
</evidence>
<dbReference type="CDD" id="cd18873">
    <property type="entry name" value="NUDIX_NadM_like"/>
    <property type="match status" value="1"/>
</dbReference>
<proteinExistence type="inferred from homology"/>
<feature type="domain" description="Nudix hydrolase" evidence="3">
    <location>
        <begin position="7"/>
        <end position="139"/>
    </location>
</feature>